<keyword evidence="2" id="KW-1185">Reference proteome</keyword>
<evidence type="ECO:0000313" key="2">
    <source>
        <dbReference type="Proteomes" id="UP000761264"/>
    </source>
</evidence>
<comment type="caution">
    <text evidence="1">The sequence shown here is derived from an EMBL/GenBank/DDBJ whole genome shotgun (WGS) entry which is preliminary data.</text>
</comment>
<evidence type="ECO:0000313" key="1">
    <source>
        <dbReference type="EMBL" id="NIA67592.1"/>
    </source>
</evidence>
<protein>
    <submittedName>
        <fullName evidence="1">Uncharacterized protein</fullName>
    </submittedName>
</protein>
<accession>A0A967EUV4</accession>
<dbReference type="RefSeq" id="WP_167221307.1">
    <property type="nucleotide sequence ID" value="NZ_JAAQPH010000002.1"/>
</dbReference>
<proteinExistence type="predicted"/>
<organism evidence="1 2">
    <name type="scientific">Pelagibius litoralis</name>
    <dbReference type="NCBI Taxonomy" id="374515"/>
    <lineage>
        <taxon>Bacteria</taxon>
        <taxon>Pseudomonadati</taxon>
        <taxon>Pseudomonadota</taxon>
        <taxon>Alphaproteobacteria</taxon>
        <taxon>Rhodospirillales</taxon>
        <taxon>Rhodovibrionaceae</taxon>
        <taxon>Pelagibius</taxon>
    </lineage>
</organism>
<reference evidence="1" key="1">
    <citation type="submission" date="2020-03" db="EMBL/GenBank/DDBJ databases">
        <title>Genome of Pelagibius litoralis DSM 21314T.</title>
        <authorList>
            <person name="Wang G."/>
        </authorList>
    </citation>
    <scope>NUCLEOTIDE SEQUENCE</scope>
    <source>
        <strain evidence="1">DSM 21314</strain>
    </source>
</reference>
<sequence length="188" mass="20747">MNNHELRYLRTFVQAWNGRTGKKLIPDGEPWERFAELDERGQLEMLATQIDLRLEEIQQLRRGAFDGEGDMEASLMDLASEDTEVAEKAAERFEGSKLNRAMLGSMVGNVRNIRIKAGAAAIGMADLREKGLVETTSNSGAHDYDLMVGALVGLAGQPNLSMLRRCIEDRGEDPQELVNGLAEGVTLD</sequence>
<gene>
    <name evidence="1" type="ORF">HBA54_03215</name>
</gene>
<name>A0A967EUV4_9PROT</name>
<dbReference type="Proteomes" id="UP000761264">
    <property type="component" value="Unassembled WGS sequence"/>
</dbReference>
<dbReference type="AlphaFoldDB" id="A0A967EUV4"/>
<dbReference type="EMBL" id="JAAQPH010000002">
    <property type="protein sequence ID" value="NIA67592.1"/>
    <property type="molecule type" value="Genomic_DNA"/>
</dbReference>